<sequence length="130" mass="14818">MLLRGDARRTRDDYLLEISLSLPFQTDTNTGLGIVIKCFLEGLITYHGSKVTPEEADSESVKEAKETIAEMLESTFESVKNIKHELGKGFRFWRALMISVRLLGEEKSMSPETVEQFEAADRWLAPMNFE</sequence>
<dbReference type="RefSeq" id="XP_013243451.1">
    <property type="nucleotide sequence ID" value="XM_013387997.1"/>
</dbReference>
<feature type="domain" description="Post-transcriptional regulator MKT1 C-terminal" evidence="1">
    <location>
        <begin position="1"/>
        <end position="125"/>
    </location>
</feature>
<accession>A0A066VXA9</accession>
<dbReference type="InterPro" id="IPR022039">
    <property type="entry name" value="MKT1_C"/>
</dbReference>
<proteinExistence type="predicted"/>
<keyword evidence="3" id="KW-1185">Reference proteome</keyword>
<protein>
    <recommendedName>
        <fullName evidence="1">Post-transcriptional regulator MKT1 C-terminal domain-containing protein</fullName>
    </recommendedName>
</protein>
<dbReference type="HOGENOM" id="CLU_1971085_0_0_1"/>
<dbReference type="GeneID" id="25262447"/>
<gene>
    <name evidence="2" type="ORF">K437DRAFT_223820</name>
</gene>
<dbReference type="AlphaFoldDB" id="A0A066VXA9"/>
<organism evidence="2 3">
    <name type="scientific">Tilletiaria anomala (strain ATCC 24038 / CBS 436.72 / UBC 951)</name>
    <dbReference type="NCBI Taxonomy" id="1037660"/>
    <lineage>
        <taxon>Eukaryota</taxon>
        <taxon>Fungi</taxon>
        <taxon>Dikarya</taxon>
        <taxon>Basidiomycota</taxon>
        <taxon>Ustilaginomycotina</taxon>
        <taxon>Exobasidiomycetes</taxon>
        <taxon>Georgefischeriales</taxon>
        <taxon>Tilletiariaceae</taxon>
        <taxon>Tilletiaria</taxon>
    </lineage>
</organism>
<evidence type="ECO:0000313" key="2">
    <source>
        <dbReference type="EMBL" id="KDN46136.1"/>
    </source>
</evidence>
<evidence type="ECO:0000313" key="3">
    <source>
        <dbReference type="Proteomes" id="UP000027361"/>
    </source>
</evidence>
<dbReference type="EMBL" id="JMSN01000037">
    <property type="protein sequence ID" value="KDN46136.1"/>
    <property type="molecule type" value="Genomic_DNA"/>
</dbReference>
<dbReference type="STRING" id="1037660.A0A066VXA9"/>
<name>A0A066VXA9_TILAU</name>
<reference evidence="2 3" key="1">
    <citation type="submission" date="2014-05" db="EMBL/GenBank/DDBJ databases">
        <title>Draft genome sequence of a rare smut relative, Tilletiaria anomala UBC 951.</title>
        <authorList>
            <consortium name="DOE Joint Genome Institute"/>
            <person name="Toome M."/>
            <person name="Kuo A."/>
            <person name="Henrissat B."/>
            <person name="Lipzen A."/>
            <person name="Tritt A."/>
            <person name="Yoshinaga Y."/>
            <person name="Zane M."/>
            <person name="Barry K."/>
            <person name="Grigoriev I.V."/>
            <person name="Spatafora J.W."/>
            <person name="Aimea M.C."/>
        </authorList>
    </citation>
    <scope>NUCLEOTIDE SEQUENCE [LARGE SCALE GENOMIC DNA]</scope>
    <source>
        <strain evidence="2 3">UBC 951</strain>
    </source>
</reference>
<comment type="caution">
    <text evidence="2">The sequence shown here is derived from an EMBL/GenBank/DDBJ whole genome shotgun (WGS) entry which is preliminary data.</text>
</comment>
<dbReference type="InParanoid" id="A0A066VXA9"/>
<dbReference type="OrthoDB" id="17262at2759"/>
<evidence type="ECO:0000259" key="1">
    <source>
        <dbReference type="Pfam" id="PF12246"/>
    </source>
</evidence>
<dbReference type="Pfam" id="PF12246">
    <property type="entry name" value="MKT1_C"/>
    <property type="match status" value="1"/>
</dbReference>
<dbReference type="Proteomes" id="UP000027361">
    <property type="component" value="Unassembled WGS sequence"/>
</dbReference>
<dbReference type="OMA" id="WRALMIS"/>